<dbReference type="EC" id="2.1.2.2" evidence="6"/>
<evidence type="ECO:0000256" key="3">
    <source>
        <dbReference type="ARBA" id="ARBA00022755"/>
    </source>
</evidence>
<dbReference type="GO" id="GO:0004644">
    <property type="term" value="F:phosphoribosylglycinamide formyltransferase activity"/>
    <property type="evidence" value="ECO:0007669"/>
    <property type="project" value="UniProtKB-UniRule"/>
</dbReference>
<feature type="site" description="Raises pKa of active site His" evidence="6">
    <location>
        <position position="157"/>
    </location>
</feature>
<dbReference type="Proteomes" id="UP000245133">
    <property type="component" value="Unassembled WGS sequence"/>
</dbReference>
<dbReference type="UniPathway" id="UPA00074">
    <property type="reaction ID" value="UER00126"/>
</dbReference>
<keyword evidence="2 6" id="KW-0808">Transferase</keyword>
<comment type="catalytic activity">
    <reaction evidence="5 6">
        <text>N(1)-(5-phospho-beta-D-ribosyl)glycinamide + (6R)-10-formyltetrahydrofolate = N(2)-formyl-N(1)-(5-phospho-beta-D-ribosyl)glycinamide + (6S)-5,6,7,8-tetrahydrofolate + H(+)</text>
        <dbReference type="Rhea" id="RHEA:15053"/>
        <dbReference type="ChEBI" id="CHEBI:15378"/>
        <dbReference type="ChEBI" id="CHEBI:57453"/>
        <dbReference type="ChEBI" id="CHEBI:143788"/>
        <dbReference type="ChEBI" id="CHEBI:147286"/>
        <dbReference type="ChEBI" id="CHEBI:195366"/>
        <dbReference type="EC" id="2.1.2.2"/>
    </reaction>
</comment>
<dbReference type="SUPFAM" id="SSF53328">
    <property type="entry name" value="Formyltransferase"/>
    <property type="match status" value="1"/>
</dbReference>
<dbReference type="NCBIfam" id="TIGR00639">
    <property type="entry name" value="PurN"/>
    <property type="match status" value="1"/>
</dbReference>
<dbReference type="InterPro" id="IPR002376">
    <property type="entry name" value="Formyl_transf_N"/>
</dbReference>
<evidence type="ECO:0000313" key="9">
    <source>
        <dbReference type="Proteomes" id="UP000245133"/>
    </source>
</evidence>
<keyword evidence="3 6" id="KW-0658">Purine biosynthesis</keyword>
<gene>
    <name evidence="6 8" type="primary">purN</name>
    <name evidence="8" type="ORF">LPTSP4_08720</name>
</gene>
<dbReference type="GO" id="GO:0005829">
    <property type="term" value="C:cytosol"/>
    <property type="evidence" value="ECO:0007669"/>
    <property type="project" value="TreeGrafter"/>
</dbReference>
<comment type="similarity">
    <text evidence="4 6">Belongs to the GART family.</text>
</comment>
<dbReference type="InterPro" id="IPR004607">
    <property type="entry name" value="GART"/>
</dbReference>
<feature type="binding site" evidence="6">
    <location>
        <begin position="102"/>
        <end position="105"/>
    </location>
    <ligand>
        <name>(6R)-10-formyltetrahydrofolate</name>
        <dbReference type="ChEBI" id="CHEBI:195366"/>
    </ligand>
</feature>
<organism evidence="8 9">
    <name type="scientific">Leptospira ryugenii</name>
    <dbReference type="NCBI Taxonomy" id="1917863"/>
    <lineage>
        <taxon>Bacteria</taxon>
        <taxon>Pseudomonadati</taxon>
        <taxon>Spirochaetota</taxon>
        <taxon>Spirochaetia</taxon>
        <taxon>Leptospirales</taxon>
        <taxon>Leptospiraceae</taxon>
        <taxon>Leptospira</taxon>
    </lineage>
</organism>
<feature type="binding site" evidence="6">
    <location>
        <position position="119"/>
    </location>
    <ligand>
        <name>(6R)-10-formyltetrahydrofolate</name>
        <dbReference type="ChEBI" id="CHEBI:195366"/>
    </ligand>
</feature>
<sequence length="213" mass="23890">MRNLLATGIRKEPKRLLFLASGRGSNFEAAVKTLQKKPKLYQILALISDNPEAKALEIAKSRKIPTILLPYRAFSDKQAYHRELLARSLESRPDLVVACGYMRILKPEFVRAFPNKIINVHPSLLPSFPGLDAQKQALEYGAKVTGCTVHFVEEGVDTGPIILQKSIVVQNNWGLGELSRAILQEEHKLLPLAIQLFCENKLKIKGRKVEILT</sequence>
<evidence type="ECO:0000256" key="5">
    <source>
        <dbReference type="ARBA" id="ARBA00047664"/>
    </source>
</evidence>
<dbReference type="GO" id="GO:0006189">
    <property type="term" value="P:'de novo' IMP biosynthetic process"/>
    <property type="evidence" value="ECO:0007669"/>
    <property type="project" value="UniProtKB-UniRule"/>
</dbReference>
<evidence type="ECO:0000256" key="2">
    <source>
        <dbReference type="ARBA" id="ARBA00022679"/>
    </source>
</evidence>
<evidence type="ECO:0000256" key="1">
    <source>
        <dbReference type="ARBA" id="ARBA00005054"/>
    </source>
</evidence>
<feature type="binding site" evidence="6">
    <location>
        <position position="77"/>
    </location>
    <ligand>
        <name>(6R)-10-formyltetrahydrofolate</name>
        <dbReference type="ChEBI" id="CHEBI:195366"/>
    </ligand>
</feature>
<feature type="binding site" evidence="6">
    <location>
        <begin position="24"/>
        <end position="26"/>
    </location>
    <ligand>
        <name>N(1)-(5-phospho-beta-D-ribosyl)glycinamide</name>
        <dbReference type="ChEBI" id="CHEBI:143788"/>
    </ligand>
</feature>
<dbReference type="EMBL" id="BFBB01000003">
    <property type="protein sequence ID" value="GBF49361.1"/>
    <property type="molecule type" value="Genomic_DNA"/>
</dbReference>
<evidence type="ECO:0000259" key="7">
    <source>
        <dbReference type="Pfam" id="PF00551"/>
    </source>
</evidence>
<keyword evidence="9" id="KW-1185">Reference proteome</keyword>
<dbReference type="OrthoDB" id="9806170at2"/>
<dbReference type="Pfam" id="PF00551">
    <property type="entry name" value="Formyl_trans_N"/>
    <property type="match status" value="1"/>
</dbReference>
<reference evidence="8 9" key="1">
    <citation type="submission" date="2018-02" db="EMBL/GenBank/DDBJ databases">
        <title>Novel Leptospira species isolated from soil and water in Japan.</title>
        <authorList>
            <person name="Nakao R."/>
            <person name="Masuzawa T."/>
        </authorList>
    </citation>
    <scope>NUCLEOTIDE SEQUENCE [LARGE SCALE GENOMIC DNA]</scope>
    <source>
        <strain evidence="8 9">YH101</strain>
    </source>
</reference>
<dbReference type="AlphaFoldDB" id="A0A2P2DXK7"/>
<protein>
    <recommendedName>
        <fullName evidence="6">Phosphoribosylglycinamide formyltransferase</fullName>
        <ecNumber evidence="6">2.1.2.2</ecNumber>
    </recommendedName>
    <alternativeName>
        <fullName evidence="6">5'-phosphoribosylglycinamide transformylase</fullName>
    </alternativeName>
    <alternativeName>
        <fullName evidence="6">GAR transformylase</fullName>
        <shortName evidence="6">GART</shortName>
    </alternativeName>
</protein>
<dbReference type="PANTHER" id="PTHR43369">
    <property type="entry name" value="PHOSPHORIBOSYLGLYCINAMIDE FORMYLTRANSFERASE"/>
    <property type="match status" value="1"/>
</dbReference>
<evidence type="ECO:0000256" key="4">
    <source>
        <dbReference type="ARBA" id="ARBA00038440"/>
    </source>
</evidence>
<dbReference type="CDD" id="cd08645">
    <property type="entry name" value="FMT_core_GART"/>
    <property type="match status" value="1"/>
</dbReference>
<dbReference type="InterPro" id="IPR001555">
    <property type="entry name" value="GART_AS"/>
</dbReference>
<dbReference type="Gene3D" id="3.40.50.170">
    <property type="entry name" value="Formyl transferase, N-terminal domain"/>
    <property type="match status" value="1"/>
</dbReference>
<proteinExistence type="inferred from homology"/>
<dbReference type="PANTHER" id="PTHR43369:SF2">
    <property type="entry name" value="PHOSPHORIBOSYLGLYCINAMIDE FORMYLTRANSFERASE"/>
    <property type="match status" value="1"/>
</dbReference>
<accession>A0A2P2DXK7</accession>
<comment type="pathway">
    <text evidence="1 6">Purine metabolism; IMP biosynthesis via de novo pathway; N(2)-formyl-N(1)-(5-phospho-D-ribosyl)glycinamide from N(1)-(5-phospho-D-ribosyl)glycinamide (10-formyl THF route): step 1/1.</text>
</comment>
<dbReference type="PROSITE" id="PS00373">
    <property type="entry name" value="GART"/>
    <property type="match status" value="1"/>
</dbReference>
<dbReference type="HAMAP" id="MF_01930">
    <property type="entry name" value="PurN"/>
    <property type="match status" value="1"/>
</dbReference>
<comment type="caution">
    <text evidence="8">The sequence shown here is derived from an EMBL/GenBank/DDBJ whole genome shotgun (WGS) entry which is preliminary data.</text>
</comment>
<feature type="domain" description="Formyl transferase N-terminal" evidence="7">
    <location>
        <begin position="14"/>
        <end position="194"/>
    </location>
</feature>
<comment type="function">
    <text evidence="6">Catalyzes the transfer of a formyl group from 10-formyltetrahydrofolate to 5-phospho-ribosyl-glycinamide (GAR), producing 5-phospho-ribosyl-N-formylglycinamide (FGAR) and tetrahydrofolate.</text>
</comment>
<feature type="active site" description="Proton donor" evidence="6">
    <location>
        <position position="121"/>
    </location>
</feature>
<evidence type="ECO:0000313" key="8">
    <source>
        <dbReference type="EMBL" id="GBF49361.1"/>
    </source>
</evidence>
<evidence type="ECO:0000256" key="6">
    <source>
        <dbReference type="HAMAP-Rule" id="MF_01930"/>
    </source>
</evidence>
<name>A0A2P2DXK7_9LEPT</name>
<dbReference type="InterPro" id="IPR036477">
    <property type="entry name" value="Formyl_transf_N_sf"/>
</dbReference>